<comment type="caution">
    <text evidence="1">The sequence shown here is derived from an EMBL/GenBank/DDBJ whole genome shotgun (WGS) entry which is preliminary data.</text>
</comment>
<keyword evidence="1" id="KW-0378">Hydrolase</keyword>
<organism evidence="1 2">
    <name type="scientific">Nonomuraea roseola</name>
    <dbReference type="NCBI Taxonomy" id="46179"/>
    <lineage>
        <taxon>Bacteria</taxon>
        <taxon>Bacillati</taxon>
        <taxon>Actinomycetota</taxon>
        <taxon>Actinomycetes</taxon>
        <taxon>Streptosporangiales</taxon>
        <taxon>Streptosporangiaceae</taxon>
        <taxon>Nonomuraea</taxon>
    </lineage>
</organism>
<keyword evidence="2" id="KW-1185">Reference proteome</keyword>
<proteinExistence type="predicted"/>
<evidence type="ECO:0000313" key="2">
    <source>
        <dbReference type="Proteomes" id="UP001589646"/>
    </source>
</evidence>
<dbReference type="RefSeq" id="WP_346131132.1">
    <property type="nucleotide sequence ID" value="NZ_BAAAXC010000015.1"/>
</dbReference>
<dbReference type="Proteomes" id="UP001589646">
    <property type="component" value="Unassembled WGS sequence"/>
</dbReference>
<name>A0ABV5Q973_9ACTN</name>
<dbReference type="EMBL" id="JBHMCE010000012">
    <property type="protein sequence ID" value="MFB9532024.1"/>
    <property type="molecule type" value="Genomic_DNA"/>
</dbReference>
<reference evidence="1 2" key="1">
    <citation type="submission" date="2024-09" db="EMBL/GenBank/DDBJ databases">
        <authorList>
            <person name="Sun Q."/>
            <person name="Mori K."/>
        </authorList>
    </citation>
    <scope>NUCLEOTIDE SEQUENCE [LARGE SCALE GENOMIC DNA]</scope>
    <source>
        <strain evidence="1 2">JCM 3323</strain>
    </source>
</reference>
<dbReference type="SUPFAM" id="SSF53474">
    <property type="entry name" value="alpha/beta-Hydrolases"/>
    <property type="match status" value="1"/>
</dbReference>
<protein>
    <submittedName>
        <fullName evidence="1">Alpha/beta hydrolase</fullName>
    </submittedName>
</protein>
<evidence type="ECO:0000313" key="1">
    <source>
        <dbReference type="EMBL" id="MFB9532024.1"/>
    </source>
</evidence>
<sequence>MPVLIHSPSVGPSTWTPVAELLPRACVPDLRQAVAGGPPYPEQIAEAVRDQTPEGPLVLVAHSNAGLFVPIISQAVEVVACLFVDAHLPPAAGVAPVVQPAFLPFLRELADADGLLPRWTDWWPEEQVAPMFPDPVTRERVSAEQPRLPLAYFEQRVPVPPGWDGVPCAFLWYGPPYDTVAEEAARRGWPVTRLPGLHLHQLIDPESVAGHEFFTAHAGGEPEQSQT</sequence>
<dbReference type="GO" id="GO:0016787">
    <property type="term" value="F:hydrolase activity"/>
    <property type="evidence" value="ECO:0007669"/>
    <property type="project" value="UniProtKB-KW"/>
</dbReference>
<dbReference type="InterPro" id="IPR029058">
    <property type="entry name" value="AB_hydrolase_fold"/>
</dbReference>
<gene>
    <name evidence="1" type="ORF">ACFFRN_35925</name>
</gene>
<accession>A0ABV5Q973</accession>